<evidence type="ECO:0000256" key="1">
    <source>
        <dbReference type="SAM" id="MobiDB-lite"/>
    </source>
</evidence>
<feature type="compositionally biased region" description="Polar residues" evidence="1">
    <location>
        <begin position="187"/>
        <end position="206"/>
    </location>
</feature>
<dbReference type="EMBL" id="BRYB01005104">
    <property type="protein sequence ID" value="GMI20535.1"/>
    <property type="molecule type" value="Genomic_DNA"/>
</dbReference>
<proteinExistence type="predicted"/>
<feature type="compositionally biased region" description="Low complexity" evidence="1">
    <location>
        <begin position="43"/>
        <end position="77"/>
    </location>
</feature>
<protein>
    <submittedName>
        <fullName evidence="2">Uncharacterized protein</fullName>
    </submittedName>
</protein>
<dbReference type="Proteomes" id="UP001165060">
    <property type="component" value="Unassembled WGS sequence"/>
</dbReference>
<organism evidence="2 3">
    <name type="scientific">Tetraparma gracilis</name>
    <dbReference type="NCBI Taxonomy" id="2962635"/>
    <lineage>
        <taxon>Eukaryota</taxon>
        <taxon>Sar</taxon>
        <taxon>Stramenopiles</taxon>
        <taxon>Ochrophyta</taxon>
        <taxon>Bolidophyceae</taxon>
        <taxon>Parmales</taxon>
        <taxon>Triparmaceae</taxon>
        <taxon>Tetraparma</taxon>
    </lineage>
</organism>
<gene>
    <name evidence="2" type="ORF">TeGR_g12383</name>
</gene>
<feature type="non-terminal residue" evidence="2">
    <location>
        <position position="270"/>
    </location>
</feature>
<reference evidence="2 3" key="1">
    <citation type="journal article" date="2023" name="Commun. Biol.">
        <title>Genome analysis of Parmales, the sister group of diatoms, reveals the evolutionary specialization of diatoms from phago-mixotrophs to photoautotrophs.</title>
        <authorList>
            <person name="Ban H."/>
            <person name="Sato S."/>
            <person name="Yoshikawa S."/>
            <person name="Yamada K."/>
            <person name="Nakamura Y."/>
            <person name="Ichinomiya M."/>
            <person name="Sato N."/>
            <person name="Blanc-Mathieu R."/>
            <person name="Endo H."/>
            <person name="Kuwata A."/>
            <person name="Ogata H."/>
        </authorList>
    </citation>
    <scope>NUCLEOTIDE SEQUENCE [LARGE SCALE GENOMIC DNA]</scope>
</reference>
<sequence length="270" mass="27987">EEDLLNYFLAGGDSGVTPPLPSFTPDGQQILPGSTGSAGTGSAGNPSNPNLSNPSLSNPNLRRQSSALSQSAALRPQKQQSFNAAVESASRREETRRSSTRRSSARSNLGQSGGGFPDAPSAPSPNPLGRGSSVLDRFDDYDPGDDDAAPTPLTQSFHYASKPQAVAAANPNPPPFPAGAPRDRLDSGNSTSSNPQHLRWLSSLNESLGAPVPSPSSSLHYAGPAAFSPSLDLDPSAVPPLHSMPPLDADGMPVLLPPQQMDRYAAYAPS</sequence>
<keyword evidence="3" id="KW-1185">Reference proteome</keyword>
<accession>A0ABQ6M6K0</accession>
<feature type="non-terminal residue" evidence="2">
    <location>
        <position position="1"/>
    </location>
</feature>
<evidence type="ECO:0000313" key="3">
    <source>
        <dbReference type="Proteomes" id="UP001165060"/>
    </source>
</evidence>
<name>A0ABQ6M6K0_9STRA</name>
<comment type="caution">
    <text evidence="2">The sequence shown here is derived from an EMBL/GenBank/DDBJ whole genome shotgun (WGS) entry which is preliminary data.</text>
</comment>
<evidence type="ECO:0000313" key="2">
    <source>
        <dbReference type="EMBL" id="GMI20535.1"/>
    </source>
</evidence>
<feature type="region of interest" description="Disordered" evidence="1">
    <location>
        <begin position="1"/>
        <end position="255"/>
    </location>
</feature>
<feature type="compositionally biased region" description="Acidic residues" evidence="1">
    <location>
        <begin position="139"/>
        <end position="148"/>
    </location>
</feature>